<evidence type="ECO:0000259" key="15">
    <source>
        <dbReference type="Pfam" id="PF16854"/>
    </source>
</evidence>
<dbReference type="InterPro" id="IPR023753">
    <property type="entry name" value="FAD/NAD-binding_dom"/>
</dbReference>
<proteinExistence type="inferred from homology"/>
<dbReference type="PANTHER" id="PTHR12820">
    <property type="entry name" value="VACUOLAR SORTING PROTEIN 53"/>
    <property type="match status" value="1"/>
</dbReference>
<protein>
    <recommendedName>
        <fullName evidence="10">Thioredoxin reductase</fullName>
        <ecNumber evidence="10">1.8.1.9</ecNumber>
    </recommendedName>
</protein>
<dbReference type="VEuPathDB" id="FungiDB:BTJ68_07380"/>
<reference evidence="18 19" key="1">
    <citation type="journal article" date="2018" name="BMC Genomics">
        <title>Genomic evidence for intraspecific hybridization in a clonal and extremely halotolerant yeast.</title>
        <authorList>
            <person name="Gostincar C."/>
            <person name="Stajich J.E."/>
            <person name="Zupancic J."/>
            <person name="Zalar P."/>
            <person name="Gunde-Cimerman N."/>
        </authorList>
    </citation>
    <scope>NUCLEOTIDE SEQUENCE [LARGE SCALE GENOMIC DNA]</scope>
    <source>
        <strain evidence="17 19">EXF-6654</strain>
        <strain evidence="16 18">EXF-6656</strain>
    </source>
</reference>
<evidence type="ECO:0000256" key="12">
    <source>
        <dbReference type="SAM" id="MobiDB-lite"/>
    </source>
</evidence>
<dbReference type="GO" id="GO:0005829">
    <property type="term" value="C:cytosol"/>
    <property type="evidence" value="ECO:0007669"/>
    <property type="project" value="GOC"/>
</dbReference>
<dbReference type="GO" id="GO:0010008">
    <property type="term" value="C:endosome membrane"/>
    <property type="evidence" value="ECO:0007669"/>
    <property type="project" value="UniProtKB-SubCell"/>
</dbReference>
<feature type="compositionally biased region" description="Polar residues" evidence="12">
    <location>
        <begin position="642"/>
        <end position="656"/>
    </location>
</feature>
<dbReference type="OrthoDB" id="10261632at2759"/>
<dbReference type="GO" id="GO:0019430">
    <property type="term" value="P:removal of superoxide radicals"/>
    <property type="evidence" value="ECO:0007669"/>
    <property type="project" value="InterPro"/>
</dbReference>
<keyword evidence="11" id="KW-0175">Coiled coil</keyword>
<feature type="compositionally biased region" description="Polar residues" evidence="12">
    <location>
        <begin position="754"/>
        <end position="772"/>
    </location>
</feature>
<evidence type="ECO:0000256" key="7">
    <source>
        <dbReference type="ARBA" id="ARBA00023136"/>
    </source>
</evidence>
<dbReference type="InterPro" id="IPR005982">
    <property type="entry name" value="Thioredox_Rdtase"/>
</dbReference>
<accession>A0A3M6XE93</accession>
<evidence type="ECO:0000256" key="9">
    <source>
        <dbReference type="ARBA" id="ARBA00023284"/>
    </source>
</evidence>
<keyword evidence="5 10" id="KW-0274">FAD</keyword>
<sequence>MPQPNGVNKPNDPLDAVDYDPIDHLNALFSHQSTLSSAPTVSASLNRYQNALDADLASLVSAQSSEDADSVRRIQDAKAELEQLFAKIEGVRERALETERTITEMTADIKRLDSTKRNLTLSMTALKRLQMLTNAYEQLRGLIQTRQYRDVAQLLQAVIQLMAHFKSYRSIDQIAALSRNVGDVQRELLEQVCEDFELAFAKGEVQQKRGMLSEACQVMDALGEHARVRLIIWYCNTQLREYRQVFRGNDEAGSLDNISRRYSWFNRMLKTYDAEHASIFPQHWRVNEMLANSFCESTREDYKGILQRSMRRTDGQPPDVNLLLSCLQETLDFEHSLERRFAADSSRSSMDTITSGISDKRPTHGFTQAISEAFEPYLSIWVESQDKQLASLIPKYRMQPVKPPDEEFHNQLVTPSSTELFHQYRITFAQCAKLSTGSRLLELSQTFAKYLDAYSQQVLFFYLSQKTGGPSIEDAVVILNTADYCYQTTTQLEDRIKQRIDDEYKDKVDMQNQADAFMGVASAAVRSLVHKAEADCQPAWREMRNVAWAKMDSVGDQSGYVSVLLTRVRERSQEILRLLHKQQFARAYCDNLVDGLTQIFITNIAASKPISETGAEQMLLDSYVLKKGLSELATLTAEDQQHSGTSTATRPSALNQSAFTKRVNTSMARLDMILKTLQVRSVPPEGLVQAYLIHIRDRSEANFRKILELKGIVRKGEQHHLVELFNAHKASPSSGAAAATTVPGNQPGGGGGLQASNPTLASLNMSGAPPSTSSSALPQQHLPPSLLGGGGTSSSASPTPTPLSQQPQHLSSTATPASSTGGGGLQAFRDHNPLTHSTPSLPLMTGSRFDPSHFGTALMNAARDAGDRFGSPAGHLNLGGGGGGGSASNAASRGASPPPSQPPASPSNAFGFAGFSLGGGGGGQQKQGDGTAGASSAPGGSGGGGGGGGGGGTGNFAGAAAGSTTAATAGISEDDRAPSGVFNENLKNFGKFFRRGGGGGEGGGSGAAFARGASRPLRSGLSLPLAAASFYRPANNTAPLVSEAATASAQPGTAAPLSLLQQQTRNMHSKIVIIGSGPGGHTAAIYAARADLKPIMYEGFLALGIAAGGQLTTTDEVENFPGFKMIKGGTLMDQMRAQSEACGTEIVSQTVGKVDFSQRPFKYWLHPMGDDEGLEEETHTADSIIIATGAKARRLDLPGEEKYWGNGVSACAVCDGSLPIFREKPLVVIGGGDSAVEESVYLTKKASKVTVLVRRDVLRASKTNAKRLAANPKVEIKYNTQGVEVKGDEGDRGLMRSMVIKNNKTGETEEIPANGLFYAVGHDPATQLFRGQLKMDEDGYLVTTPGTTETSVPGVFAAGDVQDKKYRQAVTSAGTGCMAALEAEKWLAEQEDVPDVQDGIPGESEVKKGNPEANGEVPEYRQNPLL</sequence>
<organism evidence="17 19">
    <name type="scientific">Hortaea werneckii</name>
    <name type="common">Black yeast</name>
    <name type="synonym">Cladosporium werneckii</name>
    <dbReference type="NCBI Taxonomy" id="91943"/>
    <lineage>
        <taxon>Eukaryota</taxon>
        <taxon>Fungi</taxon>
        <taxon>Dikarya</taxon>
        <taxon>Ascomycota</taxon>
        <taxon>Pezizomycotina</taxon>
        <taxon>Dothideomycetes</taxon>
        <taxon>Dothideomycetidae</taxon>
        <taxon>Mycosphaerellales</taxon>
        <taxon>Teratosphaeriaceae</taxon>
        <taxon>Hortaea</taxon>
    </lineage>
</organism>
<feature type="compositionally biased region" description="Gly residues" evidence="12">
    <location>
        <begin position="916"/>
        <end position="925"/>
    </location>
</feature>
<dbReference type="Pfam" id="PF07992">
    <property type="entry name" value="Pyr_redox_2"/>
    <property type="match status" value="1"/>
</dbReference>
<feature type="compositionally biased region" description="Gly residues" evidence="12">
    <location>
        <begin position="877"/>
        <end position="886"/>
    </location>
</feature>
<dbReference type="Pfam" id="PF04100">
    <property type="entry name" value="Vps53_N"/>
    <property type="match status" value="1"/>
</dbReference>
<evidence type="ECO:0000256" key="5">
    <source>
        <dbReference type="ARBA" id="ARBA00022827"/>
    </source>
</evidence>
<comment type="subcellular location">
    <subcellularLocation>
        <location evidence="2">Endosome membrane</location>
        <topology evidence="2">Peripheral membrane protein</topology>
    </subcellularLocation>
    <subcellularLocation>
        <location evidence="1">Golgi apparatus</location>
        <location evidence="1">trans-Golgi network membrane</location>
        <topology evidence="1">Peripheral membrane protein</topology>
    </subcellularLocation>
</comment>
<evidence type="ECO:0000256" key="10">
    <source>
        <dbReference type="RuleBase" id="RU003881"/>
    </source>
</evidence>
<keyword evidence="8" id="KW-1015">Disulfide bond</keyword>
<evidence type="ECO:0000313" key="16">
    <source>
        <dbReference type="EMBL" id="RMX84426.1"/>
    </source>
</evidence>
<name>A0A3M6XE93_HORWE</name>
<feature type="domain" description="FAD/NAD(P)-binding" evidence="14">
    <location>
        <begin position="1070"/>
        <end position="1375"/>
    </location>
</feature>
<keyword evidence="10" id="KW-0521">NADP</keyword>
<dbReference type="NCBIfam" id="TIGR01292">
    <property type="entry name" value="TRX_reduct"/>
    <property type="match status" value="1"/>
</dbReference>
<feature type="region of interest" description="Disordered" evidence="12">
    <location>
        <begin position="637"/>
        <end position="656"/>
    </location>
</feature>
<feature type="compositionally biased region" description="Low complexity" evidence="12">
    <location>
        <begin position="793"/>
        <end position="819"/>
    </location>
</feature>
<comment type="caution">
    <text evidence="17">The sequence shown here is derived from an EMBL/GenBank/DDBJ whole genome shotgun (WGS) entry which is preliminary data.</text>
</comment>
<feature type="coiled-coil region" evidence="11">
    <location>
        <begin position="74"/>
        <end position="101"/>
    </location>
</feature>
<comment type="catalytic activity">
    <reaction evidence="10">
        <text>[thioredoxin]-dithiol + NADP(+) = [thioredoxin]-disulfide + NADPH + H(+)</text>
        <dbReference type="Rhea" id="RHEA:20345"/>
        <dbReference type="Rhea" id="RHEA-COMP:10698"/>
        <dbReference type="Rhea" id="RHEA-COMP:10700"/>
        <dbReference type="ChEBI" id="CHEBI:15378"/>
        <dbReference type="ChEBI" id="CHEBI:29950"/>
        <dbReference type="ChEBI" id="CHEBI:50058"/>
        <dbReference type="ChEBI" id="CHEBI:57783"/>
        <dbReference type="ChEBI" id="CHEBI:58349"/>
        <dbReference type="EC" id="1.8.1.9"/>
    </reaction>
</comment>
<comment type="similarity">
    <text evidence="3">Belongs to the VPS53 family.</text>
</comment>
<dbReference type="InterPro" id="IPR031745">
    <property type="entry name" value="Vps53_C"/>
</dbReference>
<dbReference type="GO" id="GO:0000938">
    <property type="term" value="C:GARP complex"/>
    <property type="evidence" value="ECO:0007669"/>
    <property type="project" value="InterPro"/>
</dbReference>
<dbReference type="PRINTS" id="PR00368">
    <property type="entry name" value="FADPNR"/>
</dbReference>
<dbReference type="Pfam" id="PF16854">
    <property type="entry name" value="VPS53_C"/>
    <property type="match status" value="1"/>
</dbReference>
<dbReference type="Gene3D" id="3.50.50.60">
    <property type="entry name" value="FAD/NAD(P)-binding domain"/>
    <property type="match status" value="2"/>
</dbReference>
<keyword evidence="7" id="KW-0472">Membrane</keyword>
<dbReference type="Proteomes" id="UP000282582">
    <property type="component" value="Unassembled WGS sequence"/>
</dbReference>
<evidence type="ECO:0000256" key="11">
    <source>
        <dbReference type="SAM" id="Coils"/>
    </source>
</evidence>
<feature type="domain" description="Vps53 C-terminal" evidence="15">
    <location>
        <begin position="616"/>
        <end position="712"/>
    </location>
</feature>
<evidence type="ECO:0000313" key="19">
    <source>
        <dbReference type="Proteomes" id="UP000282582"/>
    </source>
</evidence>
<dbReference type="InterPro" id="IPR038260">
    <property type="entry name" value="Vps53_C_sf"/>
</dbReference>
<dbReference type="GO" id="GO:0042147">
    <property type="term" value="P:retrograde transport, endosome to Golgi"/>
    <property type="evidence" value="ECO:0007669"/>
    <property type="project" value="InterPro"/>
</dbReference>
<dbReference type="InterPro" id="IPR039766">
    <property type="entry name" value="Vps53"/>
</dbReference>
<dbReference type="EC" id="1.8.1.9" evidence="10"/>
<feature type="domain" description="Vps53 N-terminal" evidence="13">
    <location>
        <begin position="18"/>
        <end position="396"/>
    </location>
</feature>
<dbReference type="InterPro" id="IPR008255">
    <property type="entry name" value="Pyr_nucl-diS_OxRdtase_2_AS"/>
</dbReference>
<evidence type="ECO:0000256" key="3">
    <source>
        <dbReference type="ARBA" id="ARBA00008628"/>
    </source>
</evidence>
<feature type="compositionally biased region" description="Pro residues" evidence="12">
    <location>
        <begin position="896"/>
        <end position="905"/>
    </location>
</feature>
<dbReference type="Gene3D" id="1.10.357.110">
    <property type="entry name" value="Vacuolar protein sorting-associated protein 53, C-terminus"/>
    <property type="match status" value="1"/>
</dbReference>
<evidence type="ECO:0000256" key="1">
    <source>
        <dbReference type="ARBA" id="ARBA00004150"/>
    </source>
</evidence>
<dbReference type="EMBL" id="QWIJ01000284">
    <property type="protein sequence ID" value="RMX84426.1"/>
    <property type="molecule type" value="Genomic_DNA"/>
</dbReference>
<comment type="cofactor">
    <cofactor evidence="10">
        <name>FAD</name>
        <dbReference type="ChEBI" id="CHEBI:57692"/>
    </cofactor>
    <text evidence="10">Binds 1 FAD per subunit.</text>
</comment>
<evidence type="ECO:0000256" key="4">
    <source>
        <dbReference type="ARBA" id="ARBA00022753"/>
    </source>
</evidence>
<feature type="region of interest" description="Disordered" evidence="12">
    <location>
        <begin position="870"/>
        <end position="949"/>
    </location>
</feature>
<feature type="compositionally biased region" description="Low complexity" evidence="12">
    <location>
        <begin position="926"/>
        <end position="938"/>
    </location>
</feature>
<evidence type="ECO:0000256" key="2">
    <source>
        <dbReference type="ARBA" id="ARBA00004481"/>
    </source>
</evidence>
<feature type="compositionally biased region" description="Gly residues" evidence="12">
    <location>
        <begin position="939"/>
        <end position="949"/>
    </location>
</feature>
<dbReference type="PANTHER" id="PTHR12820:SF0">
    <property type="entry name" value="VACUOLAR PROTEIN SORTING-ASSOCIATED PROTEIN 53 HOMOLOG"/>
    <property type="match status" value="1"/>
</dbReference>
<evidence type="ECO:0000259" key="14">
    <source>
        <dbReference type="Pfam" id="PF07992"/>
    </source>
</evidence>
<keyword evidence="6" id="KW-0333">Golgi apparatus</keyword>
<dbReference type="InterPro" id="IPR007234">
    <property type="entry name" value="Vps53_N"/>
</dbReference>
<dbReference type="PRINTS" id="PR00469">
    <property type="entry name" value="PNDRDTASEII"/>
</dbReference>
<dbReference type="GO" id="GO:0004791">
    <property type="term" value="F:thioredoxin-disulfide reductase (NADPH) activity"/>
    <property type="evidence" value="ECO:0007669"/>
    <property type="project" value="UniProtKB-EC"/>
</dbReference>
<keyword evidence="10" id="KW-0285">Flavoprotein</keyword>
<keyword evidence="9 10" id="KW-0676">Redox-active center</keyword>
<evidence type="ECO:0000259" key="13">
    <source>
        <dbReference type="Pfam" id="PF04100"/>
    </source>
</evidence>
<dbReference type="EMBL" id="QWIK01002265">
    <property type="protein sequence ID" value="RMX88886.1"/>
    <property type="molecule type" value="Genomic_DNA"/>
</dbReference>
<dbReference type="PROSITE" id="PS00573">
    <property type="entry name" value="PYRIDINE_REDOX_2"/>
    <property type="match status" value="1"/>
</dbReference>
<feature type="compositionally biased region" description="Low complexity" evidence="12">
    <location>
        <begin position="773"/>
        <end position="786"/>
    </location>
</feature>
<gene>
    <name evidence="17" type="ORF">D0868_14743</name>
    <name evidence="16" type="ORF">D0869_04586</name>
</gene>
<dbReference type="InterPro" id="IPR036188">
    <property type="entry name" value="FAD/NAD-bd_sf"/>
</dbReference>
<evidence type="ECO:0000256" key="8">
    <source>
        <dbReference type="ARBA" id="ARBA00023157"/>
    </source>
</evidence>
<evidence type="ECO:0000256" key="6">
    <source>
        <dbReference type="ARBA" id="ARBA00023034"/>
    </source>
</evidence>
<evidence type="ECO:0000313" key="17">
    <source>
        <dbReference type="EMBL" id="RMX88886.1"/>
    </source>
</evidence>
<keyword evidence="10" id="KW-0560">Oxidoreductase</keyword>
<dbReference type="Proteomes" id="UP000281245">
    <property type="component" value="Unassembled WGS sequence"/>
</dbReference>
<dbReference type="SUPFAM" id="SSF51905">
    <property type="entry name" value="FAD/NAD(P)-binding domain"/>
    <property type="match status" value="1"/>
</dbReference>
<evidence type="ECO:0000313" key="18">
    <source>
        <dbReference type="Proteomes" id="UP000281245"/>
    </source>
</evidence>
<keyword evidence="4" id="KW-0967">Endosome</keyword>
<feature type="compositionally biased region" description="Low complexity" evidence="12">
    <location>
        <begin position="906"/>
        <end position="915"/>
    </location>
</feature>
<feature type="region of interest" description="Disordered" evidence="12">
    <location>
        <begin position="1389"/>
        <end position="1426"/>
    </location>
</feature>
<feature type="region of interest" description="Disordered" evidence="12">
    <location>
        <begin position="734"/>
        <end position="848"/>
    </location>
</feature>